<sequence length="49" mass="5707">MINSNICLTVPNADILISLFRKMWRLDNDHNMLSNHTQKVDTVHESVLQ</sequence>
<protein>
    <submittedName>
        <fullName evidence="1">Uncharacterized protein</fullName>
    </submittedName>
</protein>
<reference evidence="1" key="1">
    <citation type="submission" date="2014-09" db="EMBL/GenBank/DDBJ databases">
        <authorList>
            <person name="Magalhaes I.L.F."/>
            <person name="Oliveira U."/>
            <person name="Santos F.R."/>
            <person name="Vidigal T.H.D.A."/>
            <person name="Brescovit A.D."/>
            <person name="Santos A.J."/>
        </authorList>
    </citation>
    <scope>NUCLEOTIDE SEQUENCE</scope>
    <source>
        <tissue evidence="1">Shoot tissue taken approximately 20 cm above the soil surface</tissue>
    </source>
</reference>
<proteinExistence type="predicted"/>
<dbReference type="EMBL" id="GBRH01183959">
    <property type="protein sequence ID" value="JAE13937.1"/>
    <property type="molecule type" value="Transcribed_RNA"/>
</dbReference>
<evidence type="ECO:0000313" key="1">
    <source>
        <dbReference type="EMBL" id="JAE13937.1"/>
    </source>
</evidence>
<reference evidence="1" key="2">
    <citation type="journal article" date="2015" name="Data Brief">
        <title>Shoot transcriptome of the giant reed, Arundo donax.</title>
        <authorList>
            <person name="Barrero R.A."/>
            <person name="Guerrero F.D."/>
            <person name="Moolhuijzen P."/>
            <person name="Goolsby J.A."/>
            <person name="Tidwell J."/>
            <person name="Bellgard S.E."/>
            <person name="Bellgard M.I."/>
        </authorList>
    </citation>
    <scope>NUCLEOTIDE SEQUENCE</scope>
    <source>
        <tissue evidence="1">Shoot tissue taken approximately 20 cm above the soil surface</tissue>
    </source>
</reference>
<dbReference type="AlphaFoldDB" id="A0A0A9FNR8"/>
<accession>A0A0A9FNR8</accession>
<organism evidence="1">
    <name type="scientific">Arundo donax</name>
    <name type="common">Giant reed</name>
    <name type="synonym">Donax arundinaceus</name>
    <dbReference type="NCBI Taxonomy" id="35708"/>
    <lineage>
        <taxon>Eukaryota</taxon>
        <taxon>Viridiplantae</taxon>
        <taxon>Streptophyta</taxon>
        <taxon>Embryophyta</taxon>
        <taxon>Tracheophyta</taxon>
        <taxon>Spermatophyta</taxon>
        <taxon>Magnoliopsida</taxon>
        <taxon>Liliopsida</taxon>
        <taxon>Poales</taxon>
        <taxon>Poaceae</taxon>
        <taxon>PACMAD clade</taxon>
        <taxon>Arundinoideae</taxon>
        <taxon>Arundineae</taxon>
        <taxon>Arundo</taxon>
    </lineage>
</organism>
<name>A0A0A9FNR8_ARUDO</name>